<name>A0AAW0AGB9_9AGAR</name>
<evidence type="ECO:0000256" key="1">
    <source>
        <dbReference type="SAM" id="MobiDB-lite"/>
    </source>
</evidence>
<dbReference type="Proteomes" id="UP001362999">
    <property type="component" value="Unassembled WGS sequence"/>
</dbReference>
<feature type="compositionally biased region" description="Basic and acidic residues" evidence="1">
    <location>
        <begin position="642"/>
        <end position="651"/>
    </location>
</feature>
<dbReference type="EMBL" id="JAWWNJ010000067">
    <property type="protein sequence ID" value="KAK7008409.1"/>
    <property type="molecule type" value="Genomic_DNA"/>
</dbReference>
<evidence type="ECO:0000313" key="3">
    <source>
        <dbReference type="Proteomes" id="UP001362999"/>
    </source>
</evidence>
<protein>
    <submittedName>
        <fullName evidence="2">Uncharacterized protein</fullName>
    </submittedName>
</protein>
<sequence>MITMCPSLTSVVARQRHLPSCPPRIALSHDVTASLLDSLVKLVILSTPRQPRVDEEEGAVMLEGSIEELKESGLLLPTVRTLSEGESELSMSPVGIEGEKEEGEATFRGAEMLGYSEWSEEMRLRNEKKGKNDKKNRTHPQWRIHRTPSCEGRCGALLMLIAGAGEQRAGGHTKAERPSPSLSRSTSSSLVALTATILIDGFVLPSRFGASLTPEPARLVVGITVQSLGRQGGRRVTSGALSFITDTHLLMLRATEARKTSNQTVVSLVALLTTKMANCAYSVHLQRERGIQPRHRRPQTLVELVVWQVGQAFLLSEWRWFLSSLPPSSNECQVAGARGEVLRCCRRGKRNCYVEDSKRKYARLAHNVPGSESESDSAYYHLTEADFVAPANRPLISLMPPETGPAYELTASDVSALEYLQHPAIVYLLPFLRFPNRTPKTDPEYLGSLILAAHPALCPPLPGNFRLPGVIEFYSNHPLQTTPLLNKRDHNKLFEIQDEPLLALLASIKQFSPQNSILTENDQKRLIEAITQAAPVVFRIQIYIGIESPFAKQLFGSMKSLMNLIPQDQHPEMWGRFFPPTFSGSTDLLLSGNFQLPSARFKPDTSPFPLWDSETCRDPMADAWAFHVRAAKAELLESKLKVEVPEPKPAEPSESSSSTASPPKEMYILIPPLSEVYQRQKSKSVAVRIYLLSFVWKLISTSKTSHEDFFPATILRDVVDRSPSDTDTGEGSETPNLYKIHAIFQSVA</sequence>
<feature type="compositionally biased region" description="Low complexity" evidence="1">
    <location>
        <begin position="652"/>
        <end position="663"/>
    </location>
</feature>
<reference evidence="2 3" key="1">
    <citation type="journal article" date="2024" name="J Genomics">
        <title>Draft genome sequencing and assembly of Favolaschia claudopus CIRM-BRFM 2984 isolated from oak limbs.</title>
        <authorList>
            <person name="Navarro D."/>
            <person name="Drula E."/>
            <person name="Chaduli D."/>
            <person name="Cazenave R."/>
            <person name="Ahrendt S."/>
            <person name="Wang J."/>
            <person name="Lipzen A."/>
            <person name="Daum C."/>
            <person name="Barry K."/>
            <person name="Grigoriev I.V."/>
            <person name="Favel A."/>
            <person name="Rosso M.N."/>
            <person name="Martin F."/>
        </authorList>
    </citation>
    <scope>NUCLEOTIDE SEQUENCE [LARGE SCALE GENOMIC DNA]</scope>
    <source>
        <strain evidence="2 3">CIRM-BRFM 2984</strain>
    </source>
</reference>
<organism evidence="2 3">
    <name type="scientific">Favolaschia claudopus</name>
    <dbReference type="NCBI Taxonomy" id="2862362"/>
    <lineage>
        <taxon>Eukaryota</taxon>
        <taxon>Fungi</taxon>
        <taxon>Dikarya</taxon>
        <taxon>Basidiomycota</taxon>
        <taxon>Agaricomycotina</taxon>
        <taxon>Agaricomycetes</taxon>
        <taxon>Agaricomycetidae</taxon>
        <taxon>Agaricales</taxon>
        <taxon>Marasmiineae</taxon>
        <taxon>Mycenaceae</taxon>
        <taxon>Favolaschia</taxon>
    </lineage>
</organism>
<accession>A0AAW0AGB9</accession>
<keyword evidence="3" id="KW-1185">Reference proteome</keyword>
<comment type="caution">
    <text evidence="2">The sequence shown here is derived from an EMBL/GenBank/DDBJ whole genome shotgun (WGS) entry which is preliminary data.</text>
</comment>
<evidence type="ECO:0000313" key="2">
    <source>
        <dbReference type="EMBL" id="KAK7008409.1"/>
    </source>
</evidence>
<proteinExistence type="predicted"/>
<feature type="region of interest" description="Disordered" evidence="1">
    <location>
        <begin position="642"/>
        <end position="663"/>
    </location>
</feature>
<dbReference type="AlphaFoldDB" id="A0AAW0AGB9"/>
<gene>
    <name evidence="2" type="ORF">R3P38DRAFT_2791310</name>
</gene>